<name>A2EFA2_TRIV3</name>
<reference evidence="1" key="2">
    <citation type="journal article" date="2007" name="Science">
        <title>Draft genome sequence of the sexually transmitted pathogen Trichomonas vaginalis.</title>
        <authorList>
            <person name="Carlton J.M."/>
            <person name="Hirt R.P."/>
            <person name="Silva J.C."/>
            <person name="Delcher A.L."/>
            <person name="Schatz M."/>
            <person name="Zhao Q."/>
            <person name="Wortman J.R."/>
            <person name="Bidwell S.L."/>
            <person name="Alsmark U.C.M."/>
            <person name="Besteiro S."/>
            <person name="Sicheritz-Ponten T."/>
            <person name="Noel C.J."/>
            <person name="Dacks J.B."/>
            <person name="Foster P.G."/>
            <person name="Simillion C."/>
            <person name="Van de Peer Y."/>
            <person name="Miranda-Saavedra D."/>
            <person name="Barton G.J."/>
            <person name="Westrop G.D."/>
            <person name="Mueller S."/>
            <person name="Dessi D."/>
            <person name="Fiori P.L."/>
            <person name="Ren Q."/>
            <person name="Paulsen I."/>
            <person name="Zhang H."/>
            <person name="Bastida-Corcuera F.D."/>
            <person name="Simoes-Barbosa A."/>
            <person name="Brown M.T."/>
            <person name="Hayes R.D."/>
            <person name="Mukherjee M."/>
            <person name="Okumura C.Y."/>
            <person name="Schneider R."/>
            <person name="Smith A.J."/>
            <person name="Vanacova S."/>
            <person name="Villalvazo M."/>
            <person name="Haas B.J."/>
            <person name="Pertea M."/>
            <person name="Feldblyum T.V."/>
            <person name="Utterback T.R."/>
            <person name="Shu C.L."/>
            <person name="Osoegawa K."/>
            <person name="de Jong P.J."/>
            <person name="Hrdy I."/>
            <person name="Horvathova L."/>
            <person name="Zubacova Z."/>
            <person name="Dolezal P."/>
            <person name="Malik S.B."/>
            <person name="Logsdon J.M. Jr."/>
            <person name="Henze K."/>
            <person name="Gupta A."/>
            <person name="Wang C.C."/>
            <person name="Dunne R.L."/>
            <person name="Upcroft J.A."/>
            <person name="Upcroft P."/>
            <person name="White O."/>
            <person name="Salzberg S.L."/>
            <person name="Tang P."/>
            <person name="Chiu C.-H."/>
            <person name="Lee Y.-S."/>
            <person name="Embley T.M."/>
            <person name="Coombs G.H."/>
            <person name="Mottram J.C."/>
            <person name="Tachezy J."/>
            <person name="Fraser-Liggett C.M."/>
            <person name="Johnson P.J."/>
        </authorList>
    </citation>
    <scope>NUCLEOTIDE SEQUENCE [LARGE SCALE GENOMIC DNA]</scope>
    <source>
        <strain evidence="1">G3</strain>
    </source>
</reference>
<dbReference type="Proteomes" id="UP000001542">
    <property type="component" value="Unassembled WGS sequence"/>
</dbReference>
<gene>
    <name evidence="1" type="ORF">TVAG_079720</name>
</gene>
<evidence type="ECO:0008006" key="3">
    <source>
        <dbReference type="Google" id="ProtNLM"/>
    </source>
</evidence>
<sequence>MQRPGDPHFMGILLNSIDCDEIETMTSLMEALRIPLMAKIEVNEIVFSIILERKMAEDAFRFYMFILCDMDCKLSAIRFFEACVSNDILVKDALDAIYKSDFKSLVCISLYCEFEVKRSLITIISRYIEFHKFDAAETAVQIGILKAIKSFIPDHIQLVLDSLNAIIGKYYEENQGAIIYGLIDENKIIEKLDEALEDLDNDEDPKTDEVFENLTDFLEALNQLVE</sequence>
<dbReference type="RefSeq" id="XP_001320935.1">
    <property type="nucleotide sequence ID" value="XM_001320900.1"/>
</dbReference>
<dbReference type="VEuPathDB" id="TrichDB:TVAGG3_1030620"/>
<reference evidence="1" key="1">
    <citation type="submission" date="2006-10" db="EMBL/GenBank/DDBJ databases">
        <authorList>
            <person name="Amadeo P."/>
            <person name="Zhao Q."/>
            <person name="Wortman J."/>
            <person name="Fraser-Liggett C."/>
            <person name="Carlton J."/>
        </authorList>
    </citation>
    <scope>NUCLEOTIDE SEQUENCE</scope>
    <source>
        <strain evidence="1">G3</strain>
    </source>
</reference>
<proteinExistence type="predicted"/>
<dbReference type="AlphaFoldDB" id="A2EFA2"/>
<dbReference type="EMBL" id="DS113373">
    <property type="protein sequence ID" value="EAY08712.1"/>
    <property type="molecule type" value="Genomic_DNA"/>
</dbReference>
<evidence type="ECO:0000313" key="2">
    <source>
        <dbReference type="Proteomes" id="UP000001542"/>
    </source>
</evidence>
<dbReference type="VEuPathDB" id="TrichDB:TVAG_079720"/>
<dbReference type="InParanoid" id="A2EFA2"/>
<keyword evidence="2" id="KW-1185">Reference proteome</keyword>
<accession>A2EFA2</accession>
<organism evidence="1 2">
    <name type="scientific">Trichomonas vaginalis (strain ATCC PRA-98 / G3)</name>
    <dbReference type="NCBI Taxonomy" id="412133"/>
    <lineage>
        <taxon>Eukaryota</taxon>
        <taxon>Metamonada</taxon>
        <taxon>Parabasalia</taxon>
        <taxon>Trichomonadida</taxon>
        <taxon>Trichomonadidae</taxon>
        <taxon>Trichomonas</taxon>
    </lineage>
</organism>
<protein>
    <recommendedName>
        <fullName evidence="3">MI domain-containing protein</fullName>
    </recommendedName>
</protein>
<dbReference type="KEGG" id="tva:4766617"/>
<evidence type="ECO:0000313" key="1">
    <source>
        <dbReference type="EMBL" id="EAY08712.1"/>
    </source>
</evidence>